<organism evidence="1 2">
    <name type="scientific">Dentiscutata heterogama</name>
    <dbReference type="NCBI Taxonomy" id="1316150"/>
    <lineage>
        <taxon>Eukaryota</taxon>
        <taxon>Fungi</taxon>
        <taxon>Fungi incertae sedis</taxon>
        <taxon>Mucoromycota</taxon>
        <taxon>Glomeromycotina</taxon>
        <taxon>Glomeromycetes</taxon>
        <taxon>Diversisporales</taxon>
        <taxon>Gigasporaceae</taxon>
        <taxon>Dentiscutata</taxon>
    </lineage>
</organism>
<feature type="non-terminal residue" evidence="1">
    <location>
        <position position="1"/>
    </location>
</feature>
<proteinExistence type="predicted"/>
<evidence type="ECO:0000313" key="1">
    <source>
        <dbReference type="EMBL" id="CAG8728081.1"/>
    </source>
</evidence>
<accession>A0ACA9PWG1</accession>
<dbReference type="EMBL" id="CAJVPU010035558">
    <property type="protein sequence ID" value="CAG8728081.1"/>
    <property type="molecule type" value="Genomic_DNA"/>
</dbReference>
<keyword evidence="2" id="KW-1185">Reference proteome</keyword>
<evidence type="ECO:0000313" key="2">
    <source>
        <dbReference type="Proteomes" id="UP000789702"/>
    </source>
</evidence>
<dbReference type="Proteomes" id="UP000789702">
    <property type="component" value="Unassembled WGS sequence"/>
</dbReference>
<sequence>MPKVYSRHEIRKFFHDNVDKTLIICDFCAQSYKSNTSVTNLKRHFLKYHKSEYQSILQRYLEKKQNALHKKGLIDLRNIQESVNLRNVQVSEENIDEYITEEETEEVVSSGEVISNVVEEKEDFI</sequence>
<comment type="caution">
    <text evidence="1">The sequence shown here is derived from an EMBL/GenBank/DDBJ whole genome shotgun (WGS) entry which is preliminary data.</text>
</comment>
<name>A0ACA9PWG1_9GLOM</name>
<protein>
    <submittedName>
        <fullName evidence="1">5213_t:CDS:1</fullName>
    </submittedName>
</protein>
<feature type="non-terminal residue" evidence="1">
    <location>
        <position position="125"/>
    </location>
</feature>
<gene>
    <name evidence="1" type="ORF">DHETER_LOCUS13258</name>
</gene>
<reference evidence="1" key="1">
    <citation type="submission" date="2021-06" db="EMBL/GenBank/DDBJ databases">
        <authorList>
            <person name="Kallberg Y."/>
            <person name="Tangrot J."/>
            <person name="Rosling A."/>
        </authorList>
    </citation>
    <scope>NUCLEOTIDE SEQUENCE</scope>
    <source>
        <strain evidence="1">IL203A</strain>
    </source>
</reference>